<comment type="subcellular location">
    <subcellularLocation>
        <location evidence="1">Cell envelope</location>
    </subcellularLocation>
</comment>
<evidence type="ECO:0000259" key="7">
    <source>
        <dbReference type="PROSITE" id="PS50983"/>
    </source>
</evidence>
<evidence type="ECO:0000256" key="4">
    <source>
        <dbReference type="ARBA" id="ARBA00022729"/>
    </source>
</evidence>
<feature type="compositionally biased region" description="Low complexity" evidence="5">
    <location>
        <begin position="31"/>
        <end position="49"/>
    </location>
</feature>
<evidence type="ECO:0000313" key="8">
    <source>
        <dbReference type="EMBL" id="MBP1992229.1"/>
    </source>
</evidence>
<evidence type="ECO:0000256" key="3">
    <source>
        <dbReference type="ARBA" id="ARBA00022448"/>
    </source>
</evidence>
<dbReference type="SUPFAM" id="SSF53807">
    <property type="entry name" value="Helical backbone' metal receptor"/>
    <property type="match status" value="1"/>
</dbReference>
<accession>A0ABS4IXC1</accession>
<proteinExistence type="inferred from homology"/>
<evidence type="ECO:0000256" key="2">
    <source>
        <dbReference type="ARBA" id="ARBA00008814"/>
    </source>
</evidence>
<dbReference type="PROSITE" id="PS50983">
    <property type="entry name" value="FE_B12_PBP"/>
    <property type="match status" value="1"/>
</dbReference>
<dbReference type="InterPro" id="IPR051313">
    <property type="entry name" value="Bact_iron-sidero_bind"/>
</dbReference>
<organism evidence="8 9">
    <name type="scientific">Paenibacillus eucommiae</name>
    <dbReference type="NCBI Taxonomy" id="1355755"/>
    <lineage>
        <taxon>Bacteria</taxon>
        <taxon>Bacillati</taxon>
        <taxon>Bacillota</taxon>
        <taxon>Bacilli</taxon>
        <taxon>Bacillales</taxon>
        <taxon>Paenibacillaceae</taxon>
        <taxon>Paenibacillus</taxon>
    </lineage>
</organism>
<comment type="caution">
    <text evidence="8">The sequence shown here is derived from an EMBL/GenBank/DDBJ whole genome shotgun (WGS) entry which is preliminary data.</text>
</comment>
<evidence type="ECO:0000256" key="5">
    <source>
        <dbReference type="SAM" id="MobiDB-lite"/>
    </source>
</evidence>
<feature type="region of interest" description="Disordered" evidence="5">
    <location>
        <begin position="28"/>
        <end position="66"/>
    </location>
</feature>
<dbReference type="Pfam" id="PF01497">
    <property type="entry name" value="Peripla_BP_2"/>
    <property type="match status" value="1"/>
</dbReference>
<dbReference type="PANTHER" id="PTHR30532">
    <property type="entry name" value="IRON III DICITRATE-BINDING PERIPLASMIC PROTEIN"/>
    <property type="match status" value="1"/>
</dbReference>
<dbReference type="PROSITE" id="PS51257">
    <property type="entry name" value="PROKAR_LIPOPROTEIN"/>
    <property type="match status" value="1"/>
</dbReference>
<evidence type="ECO:0000313" key="9">
    <source>
        <dbReference type="Proteomes" id="UP001519287"/>
    </source>
</evidence>
<dbReference type="PANTHER" id="PTHR30532:SF1">
    <property type="entry name" value="IRON(3+)-HYDROXAMATE-BINDING PROTEIN FHUD"/>
    <property type="match status" value="1"/>
</dbReference>
<comment type="similarity">
    <text evidence="2">Belongs to the bacterial solute-binding protein 8 family.</text>
</comment>
<dbReference type="InterPro" id="IPR002491">
    <property type="entry name" value="ABC_transptr_periplasmic_BD"/>
</dbReference>
<feature type="signal peptide" evidence="6">
    <location>
        <begin position="1"/>
        <end position="23"/>
    </location>
</feature>
<reference evidence="8 9" key="1">
    <citation type="submission" date="2021-03" db="EMBL/GenBank/DDBJ databases">
        <title>Genomic Encyclopedia of Type Strains, Phase IV (KMG-IV): sequencing the most valuable type-strain genomes for metagenomic binning, comparative biology and taxonomic classification.</title>
        <authorList>
            <person name="Goeker M."/>
        </authorList>
    </citation>
    <scope>NUCLEOTIDE SEQUENCE [LARGE SCALE GENOMIC DNA]</scope>
    <source>
        <strain evidence="8 9">DSM 26048</strain>
    </source>
</reference>
<sequence>MNGKRMTWIMLLLAALLVMSACGKTVEKTADNSSSPGSSMNASSSPAADGSTGSTESQLKPEAKEFEPITVSDATGAKLEFTKKVEKVACVVSLCVDILAELGLEPVAIGESGVRTIATQQEFYGSKGEAFASIGGSFFEPSLEDIVSVKPDLVIGLKSAHDGLRDGLKGAAPIYLANPKSYTESVEVLETIGKLTGRSAEAEAAKHKFLDKLAQAKEKSPKDKKALIMFGSDVNFAIVADTGLGGTLLKEVTLYPWKVTDPSTDPYGDGGIQYSLEKVLEENPDVLFVESYSYSPGTKPLSEQLAASPLWSKLKAVQNKQVYEVRSPIWGDGRGTRSLGVMLDESMKLTYPDKF</sequence>
<dbReference type="Gene3D" id="3.40.50.1980">
    <property type="entry name" value="Nitrogenase molybdenum iron protein domain"/>
    <property type="match status" value="2"/>
</dbReference>
<evidence type="ECO:0000256" key="1">
    <source>
        <dbReference type="ARBA" id="ARBA00004196"/>
    </source>
</evidence>
<feature type="domain" description="Fe/B12 periplasmic-binding" evidence="7">
    <location>
        <begin position="87"/>
        <end position="354"/>
    </location>
</feature>
<gene>
    <name evidence="8" type="ORF">J2Z66_003837</name>
</gene>
<feature type="chain" id="PRO_5046660067" evidence="6">
    <location>
        <begin position="24"/>
        <end position="355"/>
    </location>
</feature>
<dbReference type="EMBL" id="JAGGLB010000012">
    <property type="protein sequence ID" value="MBP1992229.1"/>
    <property type="molecule type" value="Genomic_DNA"/>
</dbReference>
<protein>
    <submittedName>
        <fullName evidence="8">Iron complex transport system substrate-binding protein</fullName>
    </submittedName>
</protein>
<keyword evidence="9" id="KW-1185">Reference proteome</keyword>
<keyword evidence="3" id="KW-0813">Transport</keyword>
<name>A0ABS4IXC1_9BACL</name>
<keyword evidence="4 6" id="KW-0732">Signal</keyword>
<evidence type="ECO:0000256" key="6">
    <source>
        <dbReference type="SAM" id="SignalP"/>
    </source>
</evidence>
<dbReference type="Proteomes" id="UP001519287">
    <property type="component" value="Unassembled WGS sequence"/>
</dbReference>
<dbReference type="RefSeq" id="WP_209972997.1">
    <property type="nucleotide sequence ID" value="NZ_JAGGLB010000012.1"/>
</dbReference>